<keyword evidence="4" id="KW-1185">Reference proteome</keyword>
<dbReference type="EMBL" id="FNVR01000013">
    <property type="protein sequence ID" value="SEG10215.1"/>
    <property type="molecule type" value="Genomic_DNA"/>
</dbReference>
<keyword evidence="2" id="KW-1133">Transmembrane helix</keyword>
<proteinExistence type="predicted"/>
<gene>
    <name evidence="3" type="ORF">SAMN03080598_02489</name>
</gene>
<sequence length="82" mass="9251">MTGGVGFSKQASQSFEENHHLGKIRPKSTYTKGSRNLEKADSKALSEAIDHRNERKTNLKKSRLLVFLIVILAVLALTFYFL</sequence>
<dbReference type="Proteomes" id="UP000236736">
    <property type="component" value="Unassembled WGS sequence"/>
</dbReference>
<evidence type="ECO:0000256" key="2">
    <source>
        <dbReference type="SAM" id="Phobius"/>
    </source>
</evidence>
<dbReference type="OrthoDB" id="828246at2"/>
<dbReference type="AlphaFoldDB" id="A0A1H5XFG9"/>
<feature type="transmembrane region" description="Helical" evidence="2">
    <location>
        <begin position="64"/>
        <end position="81"/>
    </location>
</feature>
<feature type="region of interest" description="Disordered" evidence="1">
    <location>
        <begin position="1"/>
        <end position="39"/>
    </location>
</feature>
<evidence type="ECO:0000256" key="1">
    <source>
        <dbReference type="SAM" id="MobiDB-lite"/>
    </source>
</evidence>
<organism evidence="3 4">
    <name type="scientific">Algoriphagus boritolerans DSM 17298 = JCM 18970</name>
    <dbReference type="NCBI Taxonomy" id="1120964"/>
    <lineage>
        <taxon>Bacteria</taxon>
        <taxon>Pseudomonadati</taxon>
        <taxon>Bacteroidota</taxon>
        <taxon>Cytophagia</taxon>
        <taxon>Cytophagales</taxon>
        <taxon>Cyclobacteriaceae</taxon>
        <taxon>Algoriphagus</taxon>
    </lineage>
</organism>
<evidence type="ECO:0000313" key="3">
    <source>
        <dbReference type="EMBL" id="SEG10215.1"/>
    </source>
</evidence>
<name>A0A1H5XFG9_9BACT</name>
<keyword evidence="2" id="KW-0812">Transmembrane</keyword>
<reference evidence="4" key="1">
    <citation type="submission" date="2016-10" db="EMBL/GenBank/DDBJ databases">
        <authorList>
            <person name="Varghese N."/>
            <person name="Submissions S."/>
        </authorList>
    </citation>
    <scope>NUCLEOTIDE SEQUENCE [LARGE SCALE GENOMIC DNA]</scope>
    <source>
        <strain evidence="4">DSM 17298</strain>
    </source>
</reference>
<dbReference type="RefSeq" id="WP_160111241.1">
    <property type="nucleotide sequence ID" value="NZ_FNVR01000013.1"/>
</dbReference>
<accession>A0A1H5XFG9</accession>
<evidence type="ECO:0000313" key="4">
    <source>
        <dbReference type="Proteomes" id="UP000236736"/>
    </source>
</evidence>
<keyword evidence="2" id="KW-0472">Membrane</keyword>
<protein>
    <submittedName>
        <fullName evidence="3">Uncharacterized protein</fullName>
    </submittedName>
</protein>